<reference evidence="17 18" key="1">
    <citation type="journal article" date="2019" name="Int. J. Syst. Evol. Microbiol.">
        <title>The Global Catalogue of Microorganisms (GCM) 10K type strain sequencing project: providing services to taxonomists for standard genome sequencing and annotation.</title>
        <authorList>
            <consortium name="The Broad Institute Genomics Platform"/>
            <consortium name="The Broad Institute Genome Sequencing Center for Infectious Disease"/>
            <person name="Wu L."/>
            <person name="Ma J."/>
        </authorList>
    </citation>
    <scope>NUCLEOTIDE SEQUENCE [LARGE SCALE GENOMIC DNA]</scope>
    <source>
        <strain evidence="17 18">JCM 13004</strain>
    </source>
</reference>
<dbReference type="SUPFAM" id="SSF53901">
    <property type="entry name" value="Thiolase-like"/>
    <property type="match status" value="2"/>
</dbReference>
<evidence type="ECO:0000256" key="6">
    <source>
        <dbReference type="ARBA" id="ARBA00022679"/>
    </source>
</evidence>
<dbReference type="InterPro" id="IPR020841">
    <property type="entry name" value="PKS_Beta-ketoAc_synthase_dom"/>
</dbReference>
<dbReference type="PROSITE" id="PS52004">
    <property type="entry name" value="KS3_2"/>
    <property type="match status" value="1"/>
</dbReference>
<evidence type="ECO:0000256" key="8">
    <source>
        <dbReference type="ARBA" id="ARBA00023098"/>
    </source>
</evidence>
<comment type="caution">
    <text evidence="17">The sequence shown here is derived from an EMBL/GenBank/DDBJ whole genome shotgun (WGS) entry which is preliminary data.</text>
</comment>
<evidence type="ECO:0000256" key="11">
    <source>
        <dbReference type="ARBA" id="ARBA00024006"/>
    </source>
</evidence>
<evidence type="ECO:0000256" key="9">
    <source>
        <dbReference type="ARBA" id="ARBA00023160"/>
    </source>
</evidence>
<evidence type="ECO:0000256" key="7">
    <source>
        <dbReference type="ARBA" id="ARBA00022832"/>
    </source>
</evidence>
<evidence type="ECO:0000256" key="1">
    <source>
        <dbReference type="ARBA" id="ARBA00005194"/>
    </source>
</evidence>
<evidence type="ECO:0000256" key="10">
    <source>
        <dbReference type="ARBA" id="ARBA00023315"/>
    </source>
</evidence>
<dbReference type="EC" id="2.3.1.179" evidence="3 14"/>
<dbReference type="InterPro" id="IPR014030">
    <property type="entry name" value="Ketoacyl_synth_N"/>
</dbReference>
<gene>
    <name evidence="17" type="ORF">GCM10009665_01790</name>
</gene>
<keyword evidence="5 14" id="KW-0444">Lipid biosynthesis</keyword>
<evidence type="ECO:0000313" key="17">
    <source>
        <dbReference type="EMBL" id="GAA1215619.1"/>
    </source>
</evidence>
<evidence type="ECO:0000256" key="13">
    <source>
        <dbReference type="ARBA" id="ARBA00047659"/>
    </source>
</evidence>
<protein>
    <recommendedName>
        <fullName evidence="4 14">3-oxoacyl-[acyl-carrier-protein] synthase 2</fullName>
        <ecNumber evidence="3 14">2.3.1.179</ecNumber>
    </recommendedName>
</protein>
<sequence length="421" mass="43587">MTAENRTVVVTGIGAFTPLGGDAASTWEGLLAGRSGVAALTEEWAADLPVRIAARTAVEPGEILPRPLTRKLDRSAQFALIAAREAWADAGYQVAATDEASTLAPERLGAVIASGIGGVTTLLDQYDVLKEKGVRKVSPHTVPMLMPNSPSANVGIEVGARAGVHTPVSACASGAEAIGYAIEMIRTGRADVVVAGGTEAAIHPLPIVAFSNMMAMSKNNEEPQRASRPYDKARDGFVLGEGAGVVVLESAEHAAARGARVYCEAVGQGLSSDAHHIAQPEPTGSGVARALAQLFESTGLDKAEVVHVNAHATSTPQGDVAEIKALRKELGEHLNHVAISATKSMTGHLLGGAGGIETVATVLALYHRLAPPTINVEDLDDEVDGDIVRFEPRELPAGPIAALNNSFGFGGHNVVLAFRSV</sequence>
<evidence type="ECO:0000256" key="3">
    <source>
        <dbReference type="ARBA" id="ARBA00012356"/>
    </source>
</evidence>
<dbReference type="NCBIfam" id="TIGR03150">
    <property type="entry name" value="fabF"/>
    <property type="match status" value="1"/>
</dbReference>
<evidence type="ECO:0000256" key="14">
    <source>
        <dbReference type="PIRNR" id="PIRNR000447"/>
    </source>
</evidence>
<proteinExistence type="inferred from homology"/>
<dbReference type="Proteomes" id="UP001500037">
    <property type="component" value="Unassembled WGS sequence"/>
</dbReference>
<dbReference type="SMART" id="SM00825">
    <property type="entry name" value="PKS_KS"/>
    <property type="match status" value="1"/>
</dbReference>
<comment type="similarity">
    <text evidence="2 14 15">Belongs to the thiolase-like superfamily. Beta-ketoacyl-ACP synthases family.</text>
</comment>
<dbReference type="Gene3D" id="3.40.47.10">
    <property type="match status" value="1"/>
</dbReference>
<evidence type="ECO:0000256" key="2">
    <source>
        <dbReference type="ARBA" id="ARBA00008467"/>
    </source>
</evidence>
<keyword evidence="7" id="KW-0276">Fatty acid metabolism</keyword>
<comment type="catalytic activity">
    <reaction evidence="12 14">
        <text>(9Z)-hexadecenoyl-[ACP] + malonyl-[ACP] + H(+) = 3-oxo-(11Z)-octadecenoyl-[ACP] + holo-[ACP] + CO2</text>
        <dbReference type="Rhea" id="RHEA:55040"/>
        <dbReference type="Rhea" id="RHEA-COMP:9623"/>
        <dbReference type="Rhea" id="RHEA-COMP:9685"/>
        <dbReference type="Rhea" id="RHEA-COMP:10800"/>
        <dbReference type="Rhea" id="RHEA-COMP:14074"/>
        <dbReference type="ChEBI" id="CHEBI:15378"/>
        <dbReference type="ChEBI" id="CHEBI:16526"/>
        <dbReference type="ChEBI" id="CHEBI:64479"/>
        <dbReference type="ChEBI" id="CHEBI:78449"/>
        <dbReference type="ChEBI" id="CHEBI:83989"/>
        <dbReference type="ChEBI" id="CHEBI:138538"/>
        <dbReference type="EC" id="2.3.1.179"/>
    </reaction>
</comment>
<dbReference type="Pfam" id="PF00109">
    <property type="entry name" value="ketoacyl-synt"/>
    <property type="match status" value="1"/>
</dbReference>
<dbReference type="PANTHER" id="PTHR11712">
    <property type="entry name" value="POLYKETIDE SYNTHASE-RELATED"/>
    <property type="match status" value="1"/>
</dbReference>
<dbReference type="RefSeq" id="WP_344437792.1">
    <property type="nucleotide sequence ID" value="NZ_BAAALF010000002.1"/>
</dbReference>
<dbReference type="PANTHER" id="PTHR11712:SF336">
    <property type="entry name" value="3-OXOACYL-[ACYL-CARRIER-PROTEIN] SYNTHASE, MITOCHONDRIAL"/>
    <property type="match status" value="1"/>
</dbReference>
<dbReference type="InterPro" id="IPR014031">
    <property type="entry name" value="Ketoacyl_synth_C"/>
</dbReference>
<evidence type="ECO:0000256" key="4">
    <source>
        <dbReference type="ARBA" id="ARBA00014657"/>
    </source>
</evidence>
<evidence type="ECO:0000313" key="18">
    <source>
        <dbReference type="Proteomes" id="UP001500037"/>
    </source>
</evidence>
<comment type="function">
    <text evidence="11 14">Involved in the type II fatty acid elongation cycle. Catalyzes the elongation of a wide range of acyl-ACP by the addition of two carbons from malonyl-ACP to an acyl acceptor. Can efficiently catalyze the conversion of palmitoleoyl-ACP (cis-hexadec-9-enoyl-ACP) to cis-vaccenoyl-ACP (cis-octadec-11-enoyl-ACP), an essential step in the thermal regulation of fatty acid composition.</text>
</comment>
<dbReference type="Pfam" id="PF02801">
    <property type="entry name" value="Ketoacyl-synt_C"/>
    <property type="match status" value="1"/>
</dbReference>
<accession>A0ABN1VNN4</accession>
<dbReference type="InterPro" id="IPR016039">
    <property type="entry name" value="Thiolase-like"/>
</dbReference>
<evidence type="ECO:0000259" key="16">
    <source>
        <dbReference type="PROSITE" id="PS52004"/>
    </source>
</evidence>
<dbReference type="EMBL" id="BAAALF010000002">
    <property type="protein sequence ID" value="GAA1215619.1"/>
    <property type="molecule type" value="Genomic_DNA"/>
</dbReference>
<dbReference type="InterPro" id="IPR017568">
    <property type="entry name" value="3-oxoacyl-ACP_synth-2"/>
</dbReference>
<comment type="catalytic activity">
    <reaction evidence="13 14">
        <text>a fatty acyl-[ACP] + malonyl-[ACP] + H(+) = a 3-oxoacyl-[ACP] + holo-[ACP] + CO2</text>
        <dbReference type="Rhea" id="RHEA:22836"/>
        <dbReference type="Rhea" id="RHEA-COMP:9623"/>
        <dbReference type="Rhea" id="RHEA-COMP:9685"/>
        <dbReference type="Rhea" id="RHEA-COMP:9916"/>
        <dbReference type="Rhea" id="RHEA-COMP:14125"/>
        <dbReference type="ChEBI" id="CHEBI:15378"/>
        <dbReference type="ChEBI" id="CHEBI:16526"/>
        <dbReference type="ChEBI" id="CHEBI:64479"/>
        <dbReference type="ChEBI" id="CHEBI:78449"/>
        <dbReference type="ChEBI" id="CHEBI:78776"/>
        <dbReference type="ChEBI" id="CHEBI:138651"/>
    </reaction>
</comment>
<keyword evidence="9 14" id="KW-0275">Fatty acid biosynthesis</keyword>
<name>A0ABN1VNN4_9ACTN</name>
<dbReference type="InterPro" id="IPR000794">
    <property type="entry name" value="Beta-ketoacyl_synthase"/>
</dbReference>
<comment type="pathway">
    <text evidence="1 14">Lipid metabolism; fatty acid biosynthesis.</text>
</comment>
<dbReference type="PIRSF" id="PIRSF000447">
    <property type="entry name" value="KAS_II"/>
    <property type="match status" value="1"/>
</dbReference>
<keyword evidence="6 14" id="KW-0808">Transferase</keyword>
<feature type="domain" description="Ketosynthase family 3 (KS3)" evidence="16">
    <location>
        <begin position="5"/>
        <end position="420"/>
    </location>
</feature>
<keyword evidence="10 14" id="KW-0012">Acyltransferase</keyword>
<organism evidence="17 18">
    <name type="scientific">Kitasatospora nipponensis</name>
    <dbReference type="NCBI Taxonomy" id="258049"/>
    <lineage>
        <taxon>Bacteria</taxon>
        <taxon>Bacillati</taxon>
        <taxon>Actinomycetota</taxon>
        <taxon>Actinomycetes</taxon>
        <taxon>Kitasatosporales</taxon>
        <taxon>Streptomycetaceae</taxon>
        <taxon>Kitasatospora</taxon>
    </lineage>
</organism>
<evidence type="ECO:0000256" key="12">
    <source>
        <dbReference type="ARBA" id="ARBA00047318"/>
    </source>
</evidence>
<dbReference type="CDD" id="cd00834">
    <property type="entry name" value="KAS_I_II"/>
    <property type="match status" value="1"/>
</dbReference>
<keyword evidence="18" id="KW-1185">Reference proteome</keyword>
<keyword evidence="8" id="KW-0443">Lipid metabolism</keyword>
<evidence type="ECO:0000256" key="15">
    <source>
        <dbReference type="RuleBase" id="RU003694"/>
    </source>
</evidence>
<evidence type="ECO:0000256" key="5">
    <source>
        <dbReference type="ARBA" id="ARBA00022516"/>
    </source>
</evidence>
<dbReference type="NCBIfam" id="NF005589">
    <property type="entry name" value="PRK07314.1"/>
    <property type="match status" value="1"/>
</dbReference>